<feature type="transmembrane region" description="Helical" evidence="9">
    <location>
        <begin position="392"/>
        <end position="414"/>
    </location>
</feature>
<feature type="transmembrane region" description="Helical" evidence="9">
    <location>
        <begin position="174"/>
        <end position="192"/>
    </location>
</feature>
<dbReference type="PROSITE" id="PS00756">
    <property type="entry name" value="SECY_2"/>
    <property type="match status" value="1"/>
</dbReference>
<dbReference type="InterPro" id="IPR002208">
    <property type="entry name" value="SecY/SEC61-alpha"/>
</dbReference>
<evidence type="ECO:0000256" key="1">
    <source>
        <dbReference type="ARBA" id="ARBA00004141"/>
    </source>
</evidence>
<evidence type="ECO:0000313" key="14">
    <source>
        <dbReference type="Proteomes" id="UP001321741"/>
    </source>
</evidence>
<dbReference type="Proteomes" id="UP001321741">
    <property type="component" value="Chromosome"/>
</dbReference>
<comment type="subunit">
    <text evidence="9">Component of the Sec protein translocase complex. Heterotrimer consisting of SecY, SecE and SecG subunits. The heterotrimers can form oligomers, although 1 heterotrimer is thought to be able to translocate proteins. Interacts with the ribosome. Interacts with SecDF, and other proteins may be involved. Interacts with SecA.</text>
</comment>
<keyword evidence="14" id="KW-1185">Reference proteome</keyword>
<evidence type="ECO:0000256" key="12">
    <source>
        <dbReference type="RuleBase" id="RU004349"/>
    </source>
</evidence>
<feature type="transmembrane region" description="Helical" evidence="9">
    <location>
        <begin position="364"/>
        <end position="386"/>
    </location>
</feature>
<evidence type="ECO:0000256" key="4">
    <source>
        <dbReference type="ARBA" id="ARBA00022692"/>
    </source>
</evidence>
<evidence type="ECO:0000256" key="7">
    <source>
        <dbReference type="ARBA" id="ARBA00023010"/>
    </source>
</evidence>
<dbReference type="PRINTS" id="PR00303">
    <property type="entry name" value="SECYTRNLCASE"/>
</dbReference>
<dbReference type="Gene3D" id="1.10.3370.10">
    <property type="entry name" value="SecY subunit domain"/>
    <property type="match status" value="1"/>
</dbReference>
<dbReference type="NCBIfam" id="TIGR00967">
    <property type="entry name" value="3a0501s007"/>
    <property type="match status" value="1"/>
</dbReference>
<dbReference type="HAMAP" id="MF_01465">
    <property type="entry name" value="SecY"/>
    <property type="match status" value="1"/>
</dbReference>
<evidence type="ECO:0000256" key="10">
    <source>
        <dbReference type="RuleBase" id="RU000537"/>
    </source>
</evidence>
<reference evidence="13 14" key="1">
    <citation type="journal article" date="2023" name="Microbiol. Spectr.">
        <title>Symbiosis of Carpenter Bees with Uncharacterized Lactic Acid Bacteria Showing NAD Auxotrophy.</title>
        <authorList>
            <person name="Kawasaki S."/>
            <person name="Ozawa K."/>
            <person name="Mori T."/>
            <person name="Yamamoto A."/>
            <person name="Ito M."/>
            <person name="Ohkuma M."/>
            <person name="Sakamoto M."/>
            <person name="Matsutani M."/>
        </authorList>
    </citation>
    <scope>NUCLEOTIDE SEQUENCE [LARGE SCALE GENOMIC DNA]</scope>
    <source>
        <strain evidence="13 14">Kim32-2</strain>
    </source>
</reference>
<keyword evidence="7 9" id="KW-0811">Translocation</keyword>
<organism evidence="13 14">
    <name type="scientific">Lactobacillus xylocopicola</name>
    <dbReference type="NCBI Taxonomy" id="2976676"/>
    <lineage>
        <taxon>Bacteria</taxon>
        <taxon>Bacillati</taxon>
        <taxon>Bacillota</taxon>
        <taxon>Bacilli</taxon>
        <taxon>Lactobacillales</taxon>
        <taxon>Lactobacillaceae</taxon>
        <taxon>Lactobacillus</taxon>
    </lineage>
</organism>
<keyword evidence="8 9" id="KW-0472">Membrane</keyword>
<proteinExistence type="inferred from homology"/>
<keyword evidence="9" id="KW-1003">Cell membrane</keyword>
<evidence type="ECO:0000256" key="8">
    <source>
        <dbReference type="ARBA" id="ARBA00023136"/>
    </source>
</evidence>
<dbReference type="InterPro" id="IPR023201">
    <property type="entry name" value="SecY_dom_sf"/>
</dbReference>
<evidence type="ECO:0000256" key="2">
    <source>
        <dbReference type="ARBA" id="ARBA00005751"/>
    </source>
</evidence>
<keyword evidence="4 9" id="KW-0812">Transmembrane</keyword>
<dbReference type="Pfam" id="PF00344">
    <property type="entry name" value="SecY"/>
    <property type="match status" value="1"/>
</dbReference>
<dbReference type="InterPro" id="IPR030659">
    <property type="entry name" value="SecY_CS"/>
</dbReference>
<keyword evidence="5 9" id="KW-0653">Protein transport</keyword>
<dbReference type="InterPro" id="IPR026593">
    <property type="entry name" value="SecY"/>
</dbReference>
<dbReference type="SUPFAM" id="SSF103491">
    <property type="entry name" value="Preprotein translocase SecY subunit"/>
    <property type="match status" value="1"/>
</dbReference>
<evidence type="ECO:0000313" key="13">
    <source>
        <dbReference type="EMBL" id="BDR60886.1"/>
    </source>
</evidence>
<feature type="transmembrane region" description="Helical" evidence="9">
    <location>
        <begin position="148"/>
        <end position="167"/>
    </location>
</feature>
<feature type="transmembrane region" description="Helical" evidence="9">
    <location>
        <begin position="115"/>
        <end position="136"/>
    </location>
</feature>
<gene>
    <name evidence="9 13" type="primary">secY</name>
    <name evidence="13" type="ORF">KIM322_11470</name>
</gene>
<dbReference type="PANTHER" id="PTHR10906">
    <property type="entry name" value="SECY/SEC61-ALPHA FAMILY MEMBER"/>
    <property type="match status" value="1"/>
</dbReference>
<comment type="subcellular location">
    <subcellularLocation>
        <location evidence="9">Cell membrane</location>
        <topology evidence="9">Multi-pass membrane protein</topology>
    </subcellularLocation>
    <subcellularLocation>
        <location evidence="1 11">Membrane</location>
        <topology evidence="1 11">Multi-pass membrane protein</topology>
    </subcellularLocation>
</comment>
<protein>
    <recommendedName>
        <fullName evidence="9 10">Protein translocase subunit SecY</fullName>
    </recommendedName>
</protein>
<keyword evidence="6 9" id="KW-1133">Transmembrane helix</keyword>
<feature type="transmembrane region" description="Helical" evidence="9">
    <location>
        <begin position="309"/>
        <end position="330"/>
    </location>
</feature>
<evidence type="ECO:0000256" key="5">
    <source>
        <dbReference type="ARBA" id="ARBA00022927"/>
    </source>
</evidence>
<evidence type="ECO:0000256" key="3">
    <source>
        <dbReference type="ARBA" id="ARBA00022448"/>
    </source>
</evidence>
<dbReference type="PIRSF" id="PIRSF004557">
    <property type="entry name" value="SecY"/>
    <property type="match status" value="1"/>
</dbReference>
<keyword evidence="3 9" id="KW-0813">Transport</keyword>
<evidence type="ECO:0000256" key="6">
    <source>
        <dbReference type="ARBA" id="ARBA00022989"/>
    </source>
</evidence>
<comment type="function">
    <text evidence="9 10">The central subunit of the protein translocation channel SecYEG. Consists of two halves formed by TMs 1-5 and 6-10. These two domains form a lateral gate at the front which open onto the bilayer between TMs 2 and 7, and are clamped together by SecE at the back. The channel is closed by both a pore ring composed of hydrophobic SecY resides and a short helix (helix 2A) on the extracellular side of the membrane which forms a plug. The plug probably moves laterally to allow the channel to open. The ring and the pore may move independently.</text>
</comment>
<evidence type="ECO:0000256" key="11">
    <source>
        <dbReference type="RuleBase" id="RU003484"/>
    </source>
</evidence>
<dbReference type="PROSITE" id="PS00755">
    <property type="entry name" value="SECY_1"/>
    <property type="match status" value="1"/>
</dbReference>
<accession>A0ABM8BHX9</accession>
<feature type="transmembrane region" description="Helical" evidence="9">
    <location>
        <begin position="268"/>
        <end position="289"/>
    </location>
</feature>
<comment type="similarity">
    <text evidence="2 9 12">Belongs to the SecY/SEC61-alpha family.</text>
</comment>
<dbReference type="RefSeq" id="WP_317637129.1">
    <property type="nucleotide sequence ID" value="NZ_AP026803.1"/>
</dbReference>
<feature type="transmembrane region" description="Helical" evidence="9">
    <location>
        <begin position="212"/>
        <end position="235"/>
    </location>
</feature>
<name>A0ABM8BHX9_9LACO</name>
<dbReference type="EMBL" id="AP026803">
    <property type="protein sequence ID" value="BDR60886.1"/>
    <property type="molecule type" value="Genomic_DNA"/>
</dbReference>
<sequence>MFSTLKNAFKDKEIRNKIYFTLLILLIYRIGANITVPGVNAKAITQVAQTGLVPMLDTVSGGGLDNYSIFSLGVSPYITAQIVIQLLQMDIVPTLVEWGKQGEVGRRKTNQVTRWLSLAVAFFQSIGITLGFNALTQMGLVKTQTPQTYAEIAIIMTAGTMVLTWLGDEITDKGLGNGVSVIIFAGIIARLPRGLWQLYKDEIINNSASDRWQGILFFIAIIIAILIVTQIVTWVEQADRRIPIQYTRRATISGSESFLPLKVNVSGVIPVIFASSFIITPATILMAFQRTQGDQEWYKVMTNIFSMQTTPGVIIYTILIVLFTFFYAFVQVNPEKLAKNLQKQGAYIPSVWPGKDTQNYVSKLLIRLSTVGSVFLGLVALLPQLATNFWDLPSSIGLGGTSLLIVIGVVLELSRQINGLLMKREYVGFIR</sequence>
<evidence type="ECO:0000256" key="9">
    <source>
        <dbReference type="HAMAP-Rule" id="MF_01465"/>
    </source>
</evidence>
<comment type="caution">
    <text evidence="9">Lacks conserved residue(s) required for the propagation of feature annotation.</text>
</comment>